<organism evidence="1 2">
    <name type="scientific">Algoriphagus lacus</name>
    <dbReference type="NCBI Taxonomy" id="2056311"/>
    <lineage>
        <taxon>Bacteria</taxon>
        <taxon>Pseudomonadati</taxon>
        <taxon>Bacteroidota</taxon>
        <taxon>Cytophagia</taxon>
        <taxon>Cytophagales</taxon>
        <taxon>Cyclobacteriaceae</taxon>
        <taxon>Algoriphagus</taxon>
    </lineage>
</organism>
<evidence type="ECO:0000313" key="2">
    <source>
        <dbReference type="Proteomes" id="UP000283522"/>
    </source>
</evidence>
<gene>
    <name evidence="1" type="ORF">D0X99_02550</name>
</gene>
<protein>
    <submittedName>
        <fullName evidence="1">Uncharacterized protein</fullName>
    </submittedName>
</protein>
<sequence length="351" mass="40515">MQVNFLVKGILTLVLVVSLLPRSAAYQKDKLFADQVPLDMEMDTNIKFLKNSESDTVFFSSWLKFKDSAGNPDSIPVDLRARGNSRRAQCFFPPLWLKIPNGEAKNTIFQGNRSLKLVLPCQEGENYNHLAVKEYVIYKLYEEISPYYFRTRLVNLTLIDRQNKKAKSYSLNAFVLEDIDQVAKNYQAKQKKTGLVLPHLINDTLALSQDFFAFMIGNTDWSNTTQHNVRMLDIGNGMYVPVAYDFDYSGFVNAPYALPYDYLPIKNVTERLYRGICRNPELTEWVRAYYLQKETQLLKILDENRIHLSNSEFDSARAYLSGFFDILKNDLAFQSQMIGSCQQYETPAARK</sequence>
<comment type="caution">
    <text evidence="1">The sequence shown here is derived from an EMBL/GenBank/DDBJ whole genome shotgun (WGS) entry which is preliminary data.</text>
</comment>
<evidence type="ECO:0000313" key="1">
    <source>
        <dbReference type="EMBL" id="RIW18583.1"/>
    </source>
</evidence>
<dbReference type="EMBL" id="QXML01000001">
    <property type="protein sequence ID" value="RIW18583.1"/>
    <property type="molecule type" value="Genomic_DNA"/>
</dbReference>
<accession>A0A418PWY7</accession>
<proteinExistence type="predicted"/>
<dbReference type="Proteomes" id="UP000283522">
    <property type="component" value="Unassembled WGS sequence"/>
</dbReference>
<keyword evidence="2" id="KW-1185">Reference proteome</keyword>
<dbReference type="AlphaFoldDB" id="A0A418PWY7"/>
<name>A0A418PWY7_9BACT</name>
<reference evidence="1 2" key="1">
    <citation type="submission" date="2018-09" db="EMBL/GenBank/DDBJ databases">
        <authorList>
            <person name="Wang X."/>
            <person name="Du Z."/>
        </authorList>
    </citation>
    <scope>NUCLEOTIDE SEQUENCE [LARGE SCALE GENOMIC DNA]</scope>
    <source>
        <strain evidence="1 2">N3</strain>
    </source>
</reference>